<sequence>MALVQRRGLPDLWAKRQLPTNSGANSPRGCTILSGQATKLAIFSTEPLVRGRCDIGPGATSPPRWTHAFSTPSPILLSHRVSKIDRVWAPSHENPDSFPPRARLAAVAVRFSLRVEPHQTLACWWPEGSNRGPKRRQFNDDTARAPGSLGHGEEIVRVLGVVSPRPEISPAFIEIPRDTTLRHRIARGFKPDHAPNPSPPPKDSSKHEVPVAPSRCISPNKTAPLADVALPCLAVSPQTAHAGPPHPEPQSPPGGLERPWARGMRNGRR</sequence>
<comment type="caution">
    <text evidence="2">The sequence shown here is derived from an EMBL/GenBank/DDBJ whole genome shotgun (WGS) entry which is preliminary data.</text>
</comment>
<keyword evidence="3" id="KW-1185">Reference proteome</keyword>
<dbReference type="Proteomes" id="UP000652219">
    <property type="component" value="Unassembled WGS sequence"/>
</dbReference>
<protein>
    <submittedName>
        <fullName evidence="2">Uncharacterized protein</fullName>
    </submittedName>
</protein>
<proteinExistence type="predicted"/>
<gene>
    <name evidence="2" type="ORF">CSOJ01_06954</name>
</gene>
<accession>A0A8H6JAZ5</accession>
<reference evidence="2 3" key="1">
    <citation type="journal article" date="2020" name="Phytopathology">
        <title>Genome Sequence Resources of Colletotrichum truncatum, C. plurivorum, C. musicola, and C. sojae: Four Species Pathogenic to Soybean (Glycine max).</title>
        <authorList>
            <person name="Rogerio F."/>
            <person name="Boufleur T.R."/>
            <person name="Ciampi-Guillardi M."/>
            <person name="Sukno S.A."/>
            <person name="Thon M.R."/>
            <person name="Massola Junior N.S."/>
            <person name="Baroncelli R."/>
        </authorList>
    </citation>
    <scope>NUCLEOTIDE SEQUENCE [LARGE SCALE GENOMIC DNA]</scope>
    <source>
        <strain evidence="2 3">LFN0009</strain>
    </source>
</reference>
<evidence type="ECO:0000313" key="2">
    <source>
        <dbReference type="EMBL" id="KAF6809366.1"/>
    </source>
</evidence>
<name>A0A8H6JAZ5_9PEZI</name>
<feature type="region of interest" description="Disordered" evidence="1">
    <location>
        <begin position="188"/>
        <end position="221"/>
    </location>
</feature>
<evidence type="ECO:0000313" key="3">
    <source>
        <dbReference type="Proteomes" id="UP000652219"/>
    </source>
</evidence>
<evidence type="ECO:0000256" key="1">
    <source>
        <dbReference type="SAM" id="MobiDB-lite"/>
    </source>
</evidence>
<organism evidence="2 3">
    <name type="scientific">Colletotrichum sojae</name>
    <dbReference type="NCBI Taxonomy" id="2175907"/>
    <lineage>
        <taxon>Eukaryota</taxon>
        <taxon>Fungi</taxon>
        <taxon>Dikarya</taxon>
        <taxon>Ascomycota</taxon>
        <taxon>Pezizomycotina</taxon>
        <taxon>Sordariomycetes</taxon>
        <taxon>Hypocreomycetidae</taxon>
        <taxon>Glomerellales</taxon>
        <taxon>Glomerellaceae</taxon>
        <taxon>Colletotrichum</taxon>
        <taxon>Colletotrichum orchidearum species complex</taxon>
    </lineage>
</organism>
<dbReference type="EMBL" id="WIGN01000102">
    <property type="protein sequence ID" value="KAF6809366.1"/>
    <property type="molecule type" value="Genomic_DNA"/>
</dbReference>
<feature type="region of interest" description="Disordered" evidence="1">
    <location>
        <begin position="237"/>
        <end position="269"/>
    </location>
</feature>
<dbReference type="AlphaFoldDB" id="A0A8H6JAZ5"/>